<dbReference type="CDD" id="cd17321">
    <property type="entry name" value="MFS_MMR_MDR_like"/>
    <property type="match status" value="1"/>
</dbReference>
<comment type="subcellular location">
    <subcellularLocation>
        <location evidence="1">Cell membrane</location>
        <topology evidence="1">Multi-pass membrane protein</topology>
    </subcellularLocation>
</comment>
<evidence type="ECO:0000256" key="5">
    <source>
        <dbReference type="SAM" id="Phobius"/>
    </source>
</evidence>
<feature type="transmembrane region" description="Helical" evidence="5">
    <location>
        <begin position="65"/>
        <end position="84"/>
    </location>
</feature>
<dbReference type="InterPro" id="IPR036259">
    <property type="entry name" value="MFS_trans_sf"/>
</dbReference>
<evidence type="ECO:0000256" key="4">
    <source>
        <dbReference type="ARBA" id="ARBA00023136"/>
    </source>
</evidence>
<evidence type="ECO:0000259" key="6">
    <source>
        <dbReference type="PROSITE" id="PS50850"/>
    </source>
</evidence>
<evidence type="ECO:0000313" key="7">
    <source>
        <dbReference type="EMBL" id="GAA4677446.1"/>
    </source>
</evidence>
<feature type="transmembrane region" description="Helical" evidence="5">
    <location>
        <begin position="96"/>
        <end position="115"/>
    </location>
</feature>
<feature type="transmembrane region" description="Helical" evidence="5">
    <location>
        <begin position="220"/>
        <end position="244"/>
    </location>
</feature>
<protein>
    <submittedName>
        <fullName evidence="7">MFS transporter</fullName>
    </submittedName>
</protein>
<dbReference type="Gene3D" id="1.20.1250.20">
    <property type="entry name" value="MFS general substrate transporter like domains"/>
    <property type="match status" value="1"/>
</dbReference>
<organism evidence="7 8">
    <name type="scientific">Pseudonocardia yuanmonensis</name>
    <dbReference type="NCBI Taxonomy" id="1095914"/>
    <lineage>
        <taxon>Bacteria</taxon>
        <taxon>Bacillati</taxon>
        <taxon>Actinomycetota</taxon>
        <taxon>Actinomycetes</taxon>
        <taxon>Pseudonocardiales</taxon>
        <taxon>Pseudonocardiaceae</taxon>
        <taxon>Pseudonocardia</taxon>
    </lineage>
</organism>
<feature type="transmembrane region" description="Helical" evidence="5">
    <location>
        <begin position="360"/>
        <end position="380"/>
    </location>
</feature>
<evidence type="ECO:0000256" key="1">
    <source>
        <dbReference type="ARBA" id="ARBA00004651"/>
    </source>
</evidence>
<feature type="domain" description="Major facilitator superfamily (MFS) profile" evidence="6">
    <location>
        <begin position="30"/>
        <end position="485"/>
    </location>
</feature>
<keyword evidence="4 5" id="KW-0472">Membrane</keyword>
<dbReference type="Gene3D" id="1.20.1720.10">
    <property type="entry name" value="Multidrug resistance protein D"/>
    <property type="match status" value="1"/>
</dbReference>
<gene>
    <name evidence="7" type="ORF">GCM10023215_07660</name>
</gene>
<feature type="transmembrane region" description="Helical" evidence="5">
    <location>
        <begin position="28"/>
        <end position="53"/>
    </location>
</feature>
<dbReference type="InterPro" id="IPR020846">
    <property type="entry name" value="MFS_dom"/>
</dbReference>
<keyword evidence="2 5" id="KW-0812">Transmembrane</keyword>
<reference evidence="8" key="1">
    <citation type="journal article" date="2019" name="Int. J. Syst. Evol. Microbiol.">
        <title>The Global Catalogue of Microorganisms (GCM) 10K type strain sequencing project: providing services to taxonomists for standard genome sequencing and annotation.</title>
        <authorList>
            <consortium name="The Broad Institute Genomics Platform"/>
            <consortium name="The Broad Institute Genome Sequencing Center for Infectious Disease"/>
            <person name="Wu L."/>
            <person name="Ma J."/>
        </authorList>
    </citation>
    <scope>NUCLEOTIDE SEQUENCE [LARGE SCALE GENOMIC DNA]</scope>
    <source>
        <strain evidence="8">JCM 18055</strain>
    </source>
</reference>
<dbReference type="InterPro" id="IPR011701">
    <property type="entry name" value="MFS"/>
</dbReference>
<dbReference type="EMBL" id="BAABIC010000002">
    <property type="protein sequence ID" value="GAA4677446.1"/>
    <property type="molecule type" value="Genomic_DNA"/>
</dbReference>
<name>A0ABP8W0P4_9PSEU</name>
<feature type="transmembrane region" description="Helical" evidence="5">
    <location>
        <begin position="426"/>
        <end position="447"/>
    </location>
</feature>
<sequence length="500" mass="50105">MFGSRTAFASNSVRQEGDVVDTPYRWRWLALGAVLVAEIMDLLDATIVGVAAPSVQRDLGGGATTIQWVAAGYTLAYAVGLVTGARLGDLLGRRRVFLVGLAGFVLTSALCGLATTPGALIAFRVLQGLCGAVLVPQGFGIVRTAFPPAELGRAFGTFGPAIGLAAVAGPIVAGALVAADVAGLGWRAVFLVNVPIGLAGLALAWAVLPESRAEDVRGGLRSLDLGGMLLAGLGLAVAVVPLVQGRELGWPVWAVVLPVAAVPLLAVFGWHQVRRSRAGRPPLVEPALFRIRAFTGGTVVGLVFFAGMTGLVLVLGLYLQLELGFTPLEAGLTQAPWALGVAAGSVLGAGVLAPRLGRGAIQLGAGVMTAGVLGLLPALGSNPVTGWSLAPALVVCGAGMGVLLAPFFDIVLAGVDGPLVGSASGVLNAVQQLGAAVGVATVGTVWFQVTAGAGMTAGFRVVLVVVAVTTVVAGALTVLLPRRAGTAGPAPEEAPEPAAA</sequence>
<keyword evidence="3 5" id="KW-1133">Transmembrane helix</keyword>
<dbReference type="Proteomes" id="UP001500325">
    <property type="component" value="Unassembled WGS sequence"/>
</dbReference>
<feature type="transmembrane region" description="Helical" evidence="5">
    <location>
        <begin position="291"/>
        <end position="315"/>
    </location>
</feature>
<dbReference type="Pfam" id="PF07690">
    <property type="entry name" value="MFS_1"/>
    <property type="match status" value="1"/>
</dbReference>
<feature type="transmembrane region" description="Helical" evidence="5">
    <location>
        <begin position="459"/>
        <end position="480"/>
    </location>
</feature>
<evidence type="ECO:0000256" key="3">
    <source>
        <dbReference type="ARBA" id="ARBA00022989"/>
    </source>
</evidence>
<keyword evidence="8" id="KW-1185">Reference proteome</keyword>
<dbReference type="PROSITE" id="PS50850">
    <property type="entry name" value="MFS"/>
    <property type="match status" value="1"/>
</dbReference>
<dbReference type="SUPFAM" id="SSF103473">
    <property type="entry name" value="MFS general substrate transporter"/>
    <property type="match status" value="1"/>
</dbReference>
<feature type="transmembrane region" description="Helical" evidence="5">
    <location>
        <begin position="121"/>
        <end position="142"/>
    </location>
</feature>
<accession>A0ABP8W0P4</accession>
<feature type="transmembrane region" description="Helical" evidence="5">
    <location>
        <begin position="335"/>
        <end position="353"/>
    </location>
</feature>
<feature type="transmembrane region" description="Helical" evidence="5">
    <location>
        <begin position="154"/>
        <end position="178"/>
    </location>
</feature>
<feature type="transmembrane region" description="Helical" evidence="5">
    <location>
        <begin position="184"/>
        <end position="208"/>
    </location>
</feature>
<dbReference type="PANTHER" id="PTHR42718:SF39">
    <property type="entry name" value="ACTINORHODIN TRANSPORTER-RELATED"/>
    <property type="match status" value="1"/>
</dbReference>
<evidence type="ECO:0000313" key="8">
    <source>
        <dbReference type="Proteomes" id="UP001500325"/>
    </source>
</evidence>
<comment type="caution">
    <text evidence="7">The sequence shown here is derived from an EMBL/GenBank/DDBJ whole genome shotgun (WGS) entry which is preliminary data.</text>
</comment>
<dbReference type="PANTHER" id="PTHR42718">
    <property type="entry name" value="MAJOR FACILITATOR SUPERFAMILY MULTIDRUG TRANSPORTER MFSC"/>
    <property type="match status" value="1"/>
</dbReference>
<feature type="transmembrane region" description="Helical" evidence="5">
    <location>
        <begin position="250"/>
        <end position="270"/>
    </location>
</feature>
<evidence type="ECO:0000256" key="2">
    <source>
        <dbReference type="ARBA" id="ARBA00022692"/>
    </source>
</evidence>
<feature type="transmembrane region" description="Helical" evidence="5">
    <location>
        <begin position="392"/>
        <end position="414"/>
    </location>
</feature>
<proteinExistence type="predicted"/>